<dbReference type="SMART" id="SM00867">
    <property type="entry name" value="YceI"/>
    <property type="match status" value="1"/>
</dbReference>
<organism evidence="3 4">
    <name type="scientific">Gluconacetobacter sacchari</name>
    <dbReference type="NCBI Taxonomy" id="92759"/>
    <lineage>
        <taxon>Bacteria</taxon>
        <taxon>Pseudomonadati</taxon>
        <taxon>Pseudomonadota</taxon>
        <taxon>Alphaproteobacteria</taxon>
        <taxon>Acetobacterales</taxon>
        <taxon>Acetobacteraceae</taxon>
        <taxon>Gluconacetobacter</taxon>
    </lineage>
</organism>
<feature type="domain" description="Lipid/polyisoprenoid-binding YceI-like" evidence="2">
    <location>
        <begin position="35"/>
        <end position="199"/>
    </location>
</feature>
<name>A0A7W4I9K6_9PROT</name>
<dbReference type="Pfam" id="PF04264">
    <property type="entry name" value="YceI"/>
    <property type="match status" value="1"/>
</dbReference>
<keyword evidence="1" id="KW-0732">Signal</keyword>
<gene>
    <name evidence="3" type="ORF">HLH48_01155</name>
</gene>
<feature type="signal peptide" evidence="1">
    <location>
        <begin position="1"/>
        <end position="22"/>
    </location>
</feature>
<comment type="caution">
    <text evidence="3">The sequence shown here is derived from an EMBL/GenBank/DDBJ whole genome shotgun (WGS) entry which is preliminary data.</text>
</comment>
<dbReference type="RefSeq" id="WP_182995655.1">
    <property type="nucleotide sequence ID" value="NZ_JABEQJ010000001.1"/>
</dbReference>
<reference evidence="3 4" key="1">
    <citation type="submission" date="2020-04" db="EMBL/GenBank/DDBJ databases">
        <title>Description of novel Gluconacetobacter.</title>
        <authorList>
            <person name="Sombolestani A."/>
        </authorList>
    </citation>
    <scope>NUCLEOTIDE SEQUENCE [LARGE SCALE GENOMIC DNA]</scope>
    <source>
        <strain evidence="3 4">LMG 19747</strain>
    </source>
</reference>
<dbReference type="EMBL" id="JABEQJ010000001">
    <property type="protein sequence ID" value="MBB2158798.1"/>
    <property type="molecule type" value="Genomic_DNA"/>
</dbReference>
<evidence type="ECO:0000313" key="4">
    <source>
        <dbReference type="Proteomes" id="UP000589085"/>
    </source>
</evidence>
<feature type="chain" id="PRO_5030903172" evidence="1">
    <location>
        <begin position="23"/>
        <end position="202"/>
    </location>
</feature>
<protein>
    <submittedName>
        <fullName evidence="3">YceI family protein</fullName>
    </submittedName>
</protein>
<proteinExistence type="predicted"/>
<dbReference type="AlphaFoldDB" id="A0A7W4I9K6"/>
<dbReference type="Proteomes" id="UP000589085">
    <property type="component" value="Unassembled WGS sequence"/>
</dbReference>
<dbReference type="PANTHER" id="PTHR34406:SF1">
    <property type="entry name" value="PROTEIN YCEI"/>
    <property type="match status" value="1"/>
</dbReference>
<dbReference type="SUPFAM" id="SSF101874">
    <property type="entry name" value="YceI-like"/>
    <property type="match status" value="1"/>
</dbReference>
<accession>A0A7W4I9K6</accession>
<sequence>MTRSACSLFTILAIAASLPAAAQTATSPAQVQPGHYAVEPGHTQVGFSVLHFGFTHYAGVFSSVSGTLELNAKTPAASRLSVTIPVGSVQTTSDVLNGELKSADWFDAGKFPNATFVSTRVTPTGGSDAVVAGTLTIRGVSKPETLMVHFIGAGVNPIDKKYTVGFEATGTIRRSDFGVNKYVPYVSDDVGLRIAGAFEKQD</sequence>
<evidence type="ECO:0000256" key="1">
    <source>
        <dbReference type="SAM" id="SignalP"/>
    </source>
</evidence>
<dbReference type="PANTHER" id="PTHR34406">
    <property type="entry name" value="PROTEIN YCEI"/>
    <property type="match status" value="1"/>
</dbReference>
<dbReference type="InterPro" id="IPR036761">
    <property type="entry name" value="TTHA0802/YceI-like_sf"/>
</dbReference>
<evidence type="ECO:0000259" key="2">
    <source>
        <dbReference type="SMART" id="SM00867"/>
    </source>
</evidence>
<dbReference type="Gene3D" id="2.40.128.110">
    <property type="entry name" value="Lipid/polyisoprenoid-binding, YceI-like"/>
    <property type="match status" value="1"/>
</dbReference>
<evidence type="ECO:0000313" key="3">
    <source>
        <dbReference type="EMBL" id="MBB2158798.1"/>
    </source>
</evidence>
<dbReference type="InterPro" id="IPR007372">
    <property type="entry name" value="Lipid/polyisoprenoid-bd_YceI"/>
</dbReference>